<proteinExistence type="predicted"/>
<dbReference type="Pfam" id="PF00436">
    <property type="entry name" value="SSB"/>
    <property type="match status" value="1"/>
</dbReference>
<dbReference type="RefSeq" id="WP_149566603.1">
    <property type="nucleotide sequence ID" value="NZ_CP035807.1"/>
</dbReference>
<dbReference type="InterPro" id="IPR000424">
    <property type="entry name" value="Primosome_PriB/ssb"/>
</dbReference>
<dbReference type="KEGG" id="sper:EW093_01015"/>
<gene>
    <name evidence="3" type="ORF">EW093_01015</name>
</gene>
<dbReference type="EMBL" id="CP035807">
    <property type="protein sequence ID" value="QEN03343.1"/>
    <property type="molecule type" value="Genomic_DNA"/>
</dbReference>
<dbReference type="CDD" id="cd04496">
    <property type="entry name" value="SSB_OBF"/>
    <property type="match status" value="1"/>
</dbReference>
<sequence>MNSLNSVLLEGFLIGDPIEGRTEQDEMECTFNISSERYYKKDEEIVKEMTTVSVKVYSILADSCARHLQKGRGVRVVGRLKQVFDEDESKTSQVLIQAEHVEFKPIVVAG</sequence>
<dbReference type="AlphaFoldDB" id="A0A5C1Q5L2"/>
<dbReference type="PROSITE" id="PS50935">
    <property type="entry name" value="SSB"/>
    <property type="match status" value="1"/>
</dbReference>
<dbReference type="Gene3D" id="2.40.50.140">
    <property type="entry name" value="Nucleic acid-binding proteins"/>
    <property type="match status" value="1"/>
</dbReference>
<evidence type="ECO:0000313" key="3">
    <source>
        <dbReference type="EMBL" id="QEN03343.1"/>
    </source>
</evidence>
<evidence type="ECO:0000256" key="1">
    <source>
        <dbReference type="ARBA" id="ARBA00023125"/>
    </source>
</evidence>
<accession>A0A5C1Q5L2</accession>
<dbReference type="OrthoDB" id="9809878at2"/>
<name>A0A5C1Q5L2_9SPIO</name>
<evidence type="ECO:0000313" key="4">
    <source>
        <dbReference type="Proteomes" id="UP000323824"/>
    </source>
</evidence>
<keyword evidence="4" id="KW-1185">Reference proteome</keyword>
<keyword evidence="1 2" id="KW-0238">DNA-binding</keyword>
<dbReference type="GO" id="GO:0003697">
    <property type="term" value="F:single-stranded DNA binding"/>
    <property type="evidence" value="ECO:0007669"/>
    <property type="project" value="InterPro"/>
</dbReference>
<reference evidence="3 4" key="1">
    <citation type="submission" date="2019-02" db="EMBL/GenBank/DDBJ databases">
        <authorList>
            <person name="Fomenkov A."/>
            <person name="Dubinina G."/>
            <person name="Grabovich M."/>
            <person name="Vincze T."/>
            <person name="Roberts R.J."/>
        </authorList>
    </citation>
    <scope>NUCLEOTIDE SEQUENCE [LARGE SCALE GENOMIC DNA]</scope>
    <source>
        <strain evidence="3 4">P</strain>
    </source>
</reference>
<protein>
    <submittedName>
        <fullName evidence="3">Single-stranded DNA-binding protein</fullName>
    </submittedName>
</protein>
<reference evidence="3 4" key="2">
    <citation type="submission" date="2019-09" db="EMBL/GenBank/DDBJ databases">
        <title>Complete Genome Sequence and Methylome Analysis of free living Spirochaetas.</title>
        <authorList>
            <person name="Leshcheva N."/>
            <person name="Mikheeva N."/>
        </authorList>
    </citation>
    <scope>NUCLEOTIDE SEQUENCE [LARGE SCALE GENOMIC DNA]</scope>
    <source>
        <strain evidence="3 4">P</strain>
    </source>
</reference>
<dbReference type="SUPFAM" id="SSF50249">
    <property type="entry name" value="Nucleic acid-binding proteins"/>
    <property type="match status" value="1"/>
</dbReference>
<organism evidence="3 4">
    <name type="scientific">Thiospirochaeta perfilievii</name>
    <dbReference type="NCBI Taxonomy" id="252967"/>
    <lineage>
        <taxon>Bacteria</taxon>
        <taxon>Pseudomonadati</taxon>
        <taxon>Spirochaetota</taxon>
        <taxon>Spirochaetia</taxon>
        <taxon>Spirochaetales</taxon>
        <taxon>Spirochaetaceae</taxon>
        <taxon>Thiospirochaeta</taxon>
    </lineage>
</organism>
<dbReference type="Proteomes" id="UP000323824">
    <property type="component" value="Chromosome"/>
</dbReference>
<dbReference type="InterPro" id="IPR012340">
    <property type="entry name" value="NA-bd_OB-fold"/>
</dbReference>
<evidence type="ECO:0000256" key="2">
    <source>
        <dbReference type="PROSITE-ProRule" id="PRU00252"/>
    </source>
</evidence>